<feature type="compositionally biased region" description="Low complexity" evidence="1">
    <location>
        <begin position="736"/>
        <end position="749"/>
    </location>
</feature>
<accession>A0A6A6WUE7</accession>
<reference evidence="2" key="1">
    <citation type="journal article" date="2020" name="Stud. Mycol.">
        <title>101 Dothideomycetes genomes: a test case for predicting lifestyles and emergence of pathogens.</title>
        <authorList>
            <person name="Haridas S."/>
            <person name="Albert R."/>
            <person name="Binder M."/>
            <person name="Bloem J."/>
            <person name="Labutti K."/>
            <person name="Salamov A."/>
            <person name="Andreopoulos B."/>
            <person name="Baker S."/>
            <person name="Barry K."/>
            <person name="Bills G."/>
            <person name="Bluhm B."/>
            <person name="Cannon C."/>
            <person name="Castanera R."/>
            <person name="Culley D."/>
            <person name="Daum C."/>
            <person name="Ezra D."/>
            <person name="Gonzalez J."/>
            <person name="Henrissat B."/>
            <person name="Kuo A."/>
            <person name="Liang C."/>
            <person name="Lipzen A."/>
            <person name="Lutzoni F."/>
            <person name="Magnuson J."/>
            <person name="Mondo S."/>
            <person name="Nolan M."/>
            <person name="Ohm R."/>
            <person name="Pangilinan J."/>
            <person name="Park H.-J."/>
            <person name="Ramirez L."/>
            <person name="Alfaro M."/>
            <person name="Sun H."/>
            <person name="Tritt A."/>
            <person name="Yoshinaga Y."/>
            <person name="Zwiers L.-H."/>
            <person name="Turgeon B."/>
            <person name="Goodwin S."/>
            <person name="Spatafora J."/>
            <person name="Crous P."/>
            <person name="Grigoriev I."/>
        </authorList>
    </citation>
    <scope>NUCLEOTIDE SEQUENCE</scope>
    <source>
        <strain evidence="2">CBS 109.77</strain>
    </source>
</reference>
<dbReference type="Proteomes" id="UP000799757">
    <property type="component" value="Unassembled WGS sequence"/>
</dbReference>
<proteinExistence type="predicted"/>
<protein>
    <submittedName>
        <fullName evidence="2">Uncharacterized protein</fullName>
    </submittedName>
</protein>
<feature type="compositionally biased region" description="Acidic residues" evidence="1">
    <location>
        <begin position="91"/>
        <end position="111"/>
    </location>
</feature>
<gene>
    <name evidence="2" type="ORF">K505DRAFT_421522</name>
</gene>
<feature type="region of interest" description="Disordered" evidence="1">
    <location>
        <begin position="597"/>
        <end position="636"/>
    </location>
</feature>
<dbReference type="OrthoDB" id="3796227at2759"/>
<dbReference type="EMBL" id="MU002274">
    <property type="protein sequence ID" value="KAF2787840.1"/>
    <property type="molecule type" value="Genomic_DNA"/>
</dbReference>
<feature type="region of interest" description="Disordered" evidence="1">
    <location>
        <begin position="1"/>
        <end position="26"/>
    </location>
</feature>
<keyword evidence="3" id="KW-1185">Reference proteome</keyword>
<feature type="region of interest" description="Disordered" evidence="1">
    <location>
        <begin position="517"/>
        <end position="546"/>
    </location>
</feature>
<feature type="compositionally biased region" description="Basic and acidic residues" evidence="1">
    <location>
        <begin position="523"/>
        <end position="546"/>
    </location>
</feature>
<feature type="compositionally biased region" description="Basic residues" evidence="1">
    <location>
        <begin position="862"/>
        <end position="872"/>
    </location>
</feature>
<feature type="region of interest" description="Disordered" evidence="1">
    <location>
        <begin position="826"/>
        <end position="872"/>
    </location>
</feature>
<feature type="region of interest" description="Disordered" evidence="1">
    <location>
        <begin position="67"/>
        <end position="148"/>
    </location>
</feature>
<feature type="region of interest" description="Disordered" evidence="1">
    <location>
        <begin position="724"/>
        <end position="756"/>
    </location>
</feature>
<dbReference type="AlphaFoldDB" id="A0A6A6WUE7"/>
<sequence length="872" mass="98119">MGRDIPDIRQPGDILFRASRPQRSSTFVPHVRDWRYTTGVYRHEDFEDSRGDQTIWDQLDEDYINGVFGPEKRARKEKKDDKEGRKQEGGQDGDGDVDIDVSEKGAEEEDMGTAPWMSTTPSPRKEDRDAPSTTPKKGNQEKGSRAVRVGLFQPSEDTVETGERKYKQIGLIVRLKYSRQASIEVYNLLNQLPQSLSTLSRTLSAPLSPAKSASVGPRKIAAFKRRWIDETKDFNMEAAKKGLRSSGAQLEDIPPGYAWFLEAVPVDAILPPGIPLSSKEINAFYPHHARWKDVALRLFNNGYRGRDIIDIQSWFRGHESLVTGKVFDGTLRSTVKTILGTTTDEVTKPSRNLATDALDPGKFVKSRGFVVPTFDELVIGLQYLPSGLDARGLTQCIVWYLNNRDRFTPRLEFNVLHTQSLIRALRQPLKPYGSRNLDMVALQEWKEHGAYAKRKVEDEKHEHESSTLLATRKISQLEINPSKESVSMHVALPLRNIFTFPFLSMIAMAGEGLQMGVNKASNRRREREEKEQREKEKNERENREGHMTGKYRIPKLSHFAWDEQTHPPQQVEVEKPCHTPKVSWEKPRPVPMISHKARDAGTYPLEKSKEEQIGRASNLSKPVSHGVPKAAQPPEQSDVAMPDYILESAVTAETAQVEPEKILGPQLGQVKEKVKEKEKGEAAIAVRVPEIPEDALAELDQMMRETNEKNEDNEETTDGIASTQTALAKRQRLEQSASFSAPPSGPSSSNWPTNRWSPWPRTPNYAAIYGSQQVPGSYNVGPTQSFYPSYPYYTQPFYSYYTQYPYYTQPSYYVQPTHNIQSNTDTHNPVTSNLGASQDPGAPNIGAVQGGPGNRGGANVRGRARGNRGRDH</sequence>
<feature type="compositionally biased region" description="Polar residues" evidence="1">
    <location>
        <begin position="826"/>
        <end position="836"/>
    </location>
</feature>
<evidence type="ECO:0000313" key="3">
    <source>
        <dbReference type="Proteomes" id="UP000799757"/>
    </source>
</evidence>
<evidence type="ECO:0000313" key="2">
    <source>
        <dbReference type="EMBL" id="KAF2787840.1"/>
    </source>
</evidence>
<evidence type="ECO:0000256" key="1">
    <source>
        <dbReference type="SAM" id="MobiDB-lite"/>
    </source>
</evidence>
<name>A0A6A6WUE7_9PLEO</name>
<organism evidence="2 3">
    <name type="scientific">Melanomma pulvis-pyrius CBS 109.77</name>
    <dbReference type="NCBI Taxonomy" id="1314802"/>
    <lineage>
        <taxon>Eukaryota</taxon>
        <taxon>Fungi</taxon>
        <taxon>Dikarya</taxon>
        <taxon>Ascomycota</taxon>
        <taxon>Pezizomycotina</taxon>
        <taxon>Dothideomycetes</taxon>
        <taxon>Pleosporomycetidae</taxon>
        <taxon>Pleosporales</taxon>
        <taxon>Melanommataceae</taxon>
        <taxon>Melanomma</taxon>
    </lineage>
</organism>
<feature type="compositionally biased region" description="Basic and acidic residues" evidence="1">
    <location>
        <begin position="70"/>
        <end position="89"/>
    </location>
</feature>